<dbReference type="EMBL" id="CAJVCH010013985">
    <property type="protein sequence ID" value="CAG7676994.1"/>
    <property type="molecule type" value="Genomic_DNA"/>
</dbReference>
<gene>
    <name evidence="1" type="ORF">AFUS01_LOCUS2442</name>
</gene>
<dbReference type="Proteomes" id="UP000708208">
    <property type="component" value="Unassembled WGS sequence"/>
</dbReference>
<name>A0A8J2J8A8_9HEXA</name>
<organism evidence="1 2">
    <name type="scientific">Allacma fusca</name>
    <dbReference type="NCBI Taxonomy" id="39272"/>
    <lineage>
        <taxon>Eukaryota</taxon>
        <taxon>Metazoa</taxon>
        <taxon>Ecdysozoa</taxon>
        <taxon>Arthropoda</taxon>
        <taxon>Hexapoda</taxon>
        <taxon>Collembola</taxon>
        <taxon>Symphypleona</taxon>
        <taxon>Sminthuridae</taxon>
        <taxon>Allacma</taxon>
    </lineage>
</organism>
<proteinExistence type="predicted"/>
<accession>A0A8J2J8A8</accession>
<dbReference type="AlphaFoldDB" id="A0A8J2J8A8"/>
<feature type="non-terminal residue" evidence="1">
    <location>
        <position position="1"/>
    </location>
</feature>
<protein>
    <submittedName>
        <fullName evidence="1">Uncharacterized protein</fullName>
    </submittedName>
</protein>
<comment type="caution">
    <text evidence="1">The sequence shown here is derived from an EMBL/GenBank/DDBJ whole genome shotgun (WGS) entry which is preliminary data.</text>
</comment>
<sequence length="78" mass="9117">NASIQSFQGIVASVLYCFICKDVRDAIRREYYRFRITQKSSFRRQSTHQTVSFCSRDSKSFSRMCSFPVLIVLATHCH</sequence>
<keyword evidence="2" id="KW-1185">Reference proteome</keyword>
<evidence type="ECO:0000313" key="1">
    <source>
        <dbReference type="EMBL" id="CAG7676994.1"/>
    </source>
</evidence>
<evidence type="ECO:0000313" key="2">
    <source>
        <dbReference type="Proteomes" id="UP000708208"/>
    </source>
</evidence>
<reference evidence="1" key="1">
    <citation type="submission" date="2021-06" db="EMBL/GenBank/DDBJ databases">
        <authorList>
            <person name="Hodson N. C."/>
            <person name="Mongue J. A."/>
            <person name="Jaron S. K."/>
        </authorList>
    </citation>
    <scope>NUCLEOTIDE SEQUENCE</scope>
</reference>